<dbReference type="InterPro" id="IPR052363">
    <property type="entry name" value="LPS_export_LptC"/>
</dbReference>
<evidence type="ECO:0000256" key="3">
    <source>
        <dbReference type="ARBA" id="ARBA00022692"/>
    </source>
</evidence>
<dbReference type="Pfam" id="PF06835">
    <property type="entry name" value="LptC"/>
    <property type="match status" value="1"/>
</dbReference>
<keyword evidence="4 6" id="KW-1133">Transmembrane helix</keyword>
<keyword evidence="3 6" id="KW-0812">Transmembrane</keyword>
<keyword evidence="5 6" id="KW-0472">Membrane</keyword>
<reference evidence="7 8" key="1">
    <citation type="submission" date="2018-08" db="EMBL/GenBank/DDBJ databases">
        <title>Whole Genome Sequence of the Moderate Halophilic Marine Bacterium Marinobacter litoralis Sw-45.</title>
        <authorList>
            <person name="Musa H."/>
        </authorList>
    </citation>
    <scope>NUCLEOTIDE SEQUENCE [LARGE SCALE GENOMIC DNA]</scope>
    <source>
        <strain evidence="7 8">Sw-45</strain>
    </source>
</reference>
<evidence type="ECO:0000256" key="6">
    <source>
        <dbReference type="HAMAP-Rule" id="MF_01915"/>
    </source>
</evidence>
<dbReference type="Proteomes" id="UP000265903">
    <property type="component" value="Unassembled WGS sequence"/>
</dbReference>
<comment type="subunit">
    <text evidence="6">Component of the lipopolysaccharide transport and assembly complex. Interacts with LptA and the LptBFG transporter complex.</text>
</comment>
<evidence type="ECO:0000256" key="2">
    <source>
        <dbReference type="ARBA" id="ARBA00022519"/>
    </source>
</evidence>
<evidence type="ECO:0000256" key="4">
    <source>
        <dbReference type="ARBA" id="ARBA00022989"/>
    </source>
</evidence>
<dbReference type="RefSeq" id="WP_227537535.1">
    <property type="nucleotide sequence ID" value="NZ_QMDL01000002.1"/>
</dbReference>
<dbReference type="InterPro" id="IPR026265">
    <property type="entry name" value="LptC"/>
</dbReference>
<keyword evidence="1 6" id="KW-1003">Cell membrane</keyword>
<dbReference type="AlphaFoldDB" id="A0A3M2RF96"/>
<dbReference type="GO" id="GO:0005886">
    <property type="term" value="C:plasma membrane"/>
    <property type="evidence" value="ECO:0007669"/>
    <property type="project" value="UniProtKB-SubCell"/>
</dbReference>
<keyword evidence="2 6" id="KW-0997">Cell inner membrane</keyword>
<dbReference type="NCBIfam" id="TIGR04409">
    <property type="entry name" value="LptC_YrbK"/>
    <property type="match status" value="1"/>
</dbReference>
<name>A0A3M2RF96_9GAMM</name>
<dbReference type="EMBL" id="QMDL01000002">
    <property type="protein sequence ID" value="RMJ03986.1"/>
    <property type="molecule type" value="Genomic_DNA"/>
</dbReference>
<dbReference type="PANTHER" id="PTHR37481">
    <property type="entry name" value="LIPOPOLYSACCHARIDE EXPORT SYSTEM PROTEIN LPTC"/>
    <property type="match status" value="1"/>
</dbReference>
<dbReference type="PANTHER" id="PTHR37481:SF1">
    <property type="entry name" value="LIPOPOLYSACCHARIDE EXPORT SYSTEM PROTEIN LPTC"/>
    <property type="match status" value="1"/>
</dbReference>
<dbReference type="GO" id="GO:0017089">
    <property type="term" value="F:glycolipid transfer activity"/>
    <property type="evidence" value="ECO:0007669"/>
    <property type="project" value="TreeGrafter"/>
</dbReference>
<comment type="caution">
    <text evidence="7">The sequence shown here is derived from an EMBL/GenBank/DDBJ whole genome shotgun (WGS) entry which is preliminary data.</text>
</comment>
<evidence type="ECO:0000256" key="1">
    <source>
        <dbReference type="ARBA" id="ARBA00022475"/>
    </source>
</evidence>
<dbReference type="GO" id="GO:0015221">
    <property type="term" value="F:lipopolysaccharide transmembrane transporter activity"/>
    <property type="evidence" value="ECO:0007669"/>
    <property type="project" value="InterPro"/>
</dbReference>
<sequence>MIARLFSPGKGKAWARTLALGGTIAATLFLMWQSDEPPGSQEKAKELRGPAEPDGFIIQADYRTWDAQGNPKIRMTSPRIEQFESNNLAAMEQPRATLHGEGDPVPWNIEADQGSLLQNDGLVNLNGNVVIQRQFQGSDTTFKTDELTLNNTEGTVYTDQPVTITEPHGTTKATGMKAWLDDRILELNSQVEGHYDPIR</sequence>
<evidence type="ECO:0000313" key="7">
    <source>
        <dbReference type="EMBL" id="RMJ03986.1"/>
    </source>
</evidence>
<gene>
    <name evidence="6" type="primary">lptC</name>
    <name evidence="7" type="ORF">DOQ08_01306</name>
</gene>
<organism evidence="7 8">
    <name type="scientific">Marinobacter litoralis</name>
    <dbReference type="NCBI Taxonomy" id="187981"/>
    <lineage>
        <taxon>Bacteria</taxon>
        <taxon>Pseudomonadati</taxon>
        <taxon>Pseudomonadota</taxon>
        <taxon>Gammaproteobacteria</taxon>
        <taxon>Pseudomonadales</taxon>
        <taxon>Marinobacteraceae</taxon>
        <taxon>Marinobacter</taxon>
    </lineage>
</organism>
<protein>
    <recommendedName>
        <fullName evidence="6">Lipopolysaccharide export system protein LptC</fullName>
    </recommendedName>
</protein>
<comment type="function">
    <text evidence="6">Involved in the assembly of lipopolysaccharide (LPS). Required for the translocation of LPS from the inner membrane to the outer membrane. Facilitates the transfer of LPS from the inner membrane to the periplasmic protein LptA. Could be a docking site for LptA.</text>
</comment>
<keyword evidence="8" id="KW-1185">Reference proteome</keyword>
<proteinExistence type="inferred from homology"/>
<dbReference type="GO" id="GO:0030288">
    <property type="term" value="C:outer membrane-bounded periplasmic space"/>
    <property type="evidence" value="ECO:0007669"/>
    <property type="project" value="TreeGrafter"/>
</dbReference>
<dbReference type="Gene3D" id="2.60.450.10">
    <property type="entry name" value="Lipopolysaccharide (LPS) transport protein A like domain"/>
    <property type="match status" value="1"/>
</dbReference>
<dbReference type="GO" id="GO:0043165">
    <property type="term" value="P:Gram-negative-bacterium-type cell outer membrane assembly"/>
    <property type="evidence" value="ECO:0007669"/>
    <property type="project" value="UniProtKB-UniRule"/>
</dbReference>
<dbReference type="HAMAP" id="MF_01915">
    <property type="entry name" value="LPS_assembly_LptC"/>
    <property type="match status" value="1"/>
</dbReference>
<comment type="similarity">
    <text evidence="6">Belongs to the LptC family.</text>
</comment>
<dbReference type="InterPro" id="IPR010664">
    <property type="entry name" value="LipoPS_assembly_LptC-rel"/>
</dbReference>
<accession>A0A3M2RF96</accession>
<evidence type="ECO:0000313" key="8">
    <source>
        <dbReference type="Proteomes" id="UP000265903"/>
    </source>
</evidence>
<evidence type="ECO:0000256" key="5">
    <source>
        <dbReference type="ARBA" id="ARBA00023136"/>
    </source>
</evidence>
<comment type="subcellular location">
    <subcellularLocation>
        <location evidence="6">Cell inner membrane</location>
        <topology evidence="6">Single-pass membrane protein</topology>
    </subcellularLocation>
</comment>